<organism evidence="3 4">
    <name type="scientific">Afipia massiliensis</name>
    <dbReference type="NCBI Taxonomy" id="211460"/>
    <lineage>
        <taxon>Bacteria</taxon>
        <taxon>Pseudomonadati</taxon>
        <taxon>Pseudomonadota</taxon>
        <taxon>Alphaproteobacteria</taxon>
        <taxon>Hyphomicrobiales</taxon>
        <taxon>Nitrobacteraceae</taxon>
        <taxon>Afipia</taxon>
    </lineage>
</organism>
<feature type="domain" description="YdhG-like" evidence="2">
    <location>
        <begin position="74"/>
        <end position="181"/>
    </location>
</feature>
<evidence type="ECO:0000313" key="4">
    <source>
        <dbReference type="Proteomes" id="UP000034832"/>
    </source>
</evidence>
<comment type="caution">
    <text evidence="3">The sequence shown here is derived from an EMBL/GenBank/DDBJ whole genome shotgun (WGS) entry which is preliminary data.</text>
</comment>
<feature type="region of interest" description="Disordered" evidence="1">
    <location>
        <begin position="189"/>
        <end position="236"/>
    </location>
</feature>
<dbReference type="InterPro" id="IPR014922">
    <property type="entry name" value="YdhG-like"/>
</dbReference>
<feature type="compositionally biased region" description="Polar residues" evidence="1">
    <location>
        <begin position="190"/>
        <end position="202"/>
    </location>
</feature>
<reference evidence="3" key="1">
    <citation type="submission" date="2019-04" db="EMBL/GenBank/DDBJ databases">
        <title>Whole genome sequencing of cave bacteria.</title>
        <authorList>
            <person name="Gan H.M."/>
            <person name="Barton H."/>
            <person name="Savka M.A."/>
        </authorList>
    </citation>
    <scope>NUCLEOTIDE SEQUENCE [LARGE SCALE GENOMIC DNA]</scope>
    <source>
        <strain evidence="3">LC387</strain>
    </source>
</reference>
<dbReference type="Proteomes" id="UP000034832">
    <property type="component" value="Unassembled WGS sequence"/>
</dbReference>
<dbReference type="OrthoDB" id="328972at2"/>
<sequence length="236" mass="26266">MGHENRTLRIAAGGRHHRHRDHRCGRVSLAQPARGQREGWVKRATSVKRAANHSRPFADRNVAKVFDAYPDAVRAKLLTLRAMILETAAKLDGVGPLEETLKWGQPSYLTTQSGSGSTIRIDRVKADDDRVAMYFHCQTDLVLTFRELYPAQMEYGGNRSILFETTAKIPEKALRHCIGLALTYHARKGGSQNKDVSKNKSASAKKPISVKTTASKKRESATPNKPALRTRRAQPS</sequence>
<keyword evidence="4" id="KW-1185">Reference proteome</keyword>
<accession>A0A4U6BML4</accession>
<name>A0A4U6BML4_9BRAD</name>
<protein>
    <submittedName>
        <fullName evidence="3">DUF1801 domain-containing protein</fullName>
    </submittedName>
</protein>
<evidence type="ECO:0000313" key="3">
    <source>
        <dbReference type="EMBL" id="TKT71517.1"/>
    </source>
</evidence>
<dbReference type="SUPFAM" id="SSF159888">
    <property type="entry name" value="YdhG-like"/>
    <property type="match status" value="1"/>
</dbReference>
<dbReference type="Pfam" id="PF08818">
    <property type="entry name" value="DUF1801"/>
    <property type="match status" value="1"/>
</dbReference>
<evidence type="ECO:0000256" key="1">
    <source>
        <dbReference type="SAM" id="MobiDB-lite"/>
    </source>
</evidence>
<dbReference type="STRING" id="211460.YH63_10070"/>
<gene>
    <name evidence="3" type="ORF">YH63_008875</name>
</gene>
<proteinExistence type="predicted"/>
<dbReference type="EMBL" id="LBIA02000001">
    <property type="protein sequence ID" value="TKT71517.1"/>
    <property type="molecule type" value="Genomic_DNA"/>
</dbReference>
<evidence type="ECO:0000259" key="2">
    <source>
        <dbReference type="Pfam" id="PF08818"/>
    </source>
</evidence>
<dbReference type="AlphaFoldDB" id="A0A4U6BML4"/>